<dbReference type="Proteomes" id="UP001291623">
    <property type="component" value="Unassembled WGS sequence"/>
</dbReference>
<proteinExistence type="predicted"/>
<accession>A0AAE1US77</accession>
<organism evidence="2 3">
    <name type="scientific">Anisodus tanguticus</name>
    <dbReference type="NCBI Taxonomy" id="243964"/>
    <lineage>
        <taxon>Eukaryota</taxon>
        <taxon>Viridiplantae</taxon>
        <taxon>Streptophyta</taxon>
        <taxon>Embryophyta</taxon>
        <taxon>Tracheophyta</taxon>
        <taxon>Spermatophyta</taxon>
        <taxon>Magnoliopsida</taxon>
        <taxon>eudicotyledons</taxon>
        <taxon>Gunneridae</taxon>
        <taxon>Pentapetalae</taxon>
        <taxon>asterids</taxon>
        <taxon>lamiids</taxon>
        <taxon>Solanales</taxon>
        <taxon>Solanaceae</taxon>
        <taxon>Solanoideae</taxon>
        <taxon>Hyoscyameae</taxon>
        <taxon>Anisodus</taxon>
    </lineage>
</organism>
<name>A0AAE1US77_9SOLA</name>
<gene>
    <name evidence="2" type="ORF">RND71_042373</name>
</gene>
<feature type="compositionally biased region" description="Basic and acidic residues" evidence="1">
    <location>
        <begin position="174"/>
        <end position="184"/>
    </location>
</feature>
<feature type="compositionally biased region" description="Basic and acidic residues" evidence="1">
    <location>
        <begin position="139"/>
        <end position="152"/>
    </location>
</feature>
<keyword evidence="3" id="KW-1185">Reference proteome</keyword>
<dbReference type="EMBL" id="JAVYJV010000024">
    <property type="protein sequence ID" value="KAK4337886.1"/>
    <property type="molecule type" value="Genomic_DNA"/>
</dbReference>
<evidence type="ECO:0000256" key="1">
    <source>
        <dbReference type="SAM" id="MobiDB-lite"/>
    </source>
</evidence>
<evidence type="ECO:0000313" key="2">
    <source>
        <dbReference type="EMBL" id="KAK4337886.1"/>
    </source>
</evidence>
<dbReference type="AlphaFoldDB" id="A0AAE1US77"/>
<comment type="caution">
    <text evidence="2">The sequence shown here is derived from an EMBL/GenBank/DDBJ whole genome shotgun (WGS) entry which is preliminary data.</text>
</comment>
<feature type="compositionally biased region" description="Polar residues" evidence="1">
    <location>
        <begin position="126"/>
        <end position="138"/>
    </location>
</feature>
<evidence type="ECO:0000313" key="3">
    <source>
        <dbReference type="Proteomes" id="UP001291623"/>
    </source>
</evidence>
<feature type="region of interest" description="Disordered" evidence="1">
    <location>
        <begin position="121"/>
        <end position="196"/>
    </location>
</feature>
<protein>
    <submittedName>
        <fullName evidence="2">Uncharacterized protein</fullName>
    </submittedName>
</protein>
<sequence>MFKNKNLSTVDLAYADHPRQKRPHICRRMSAGATSFNMRDFTEVKDLHVRSHTCTNTVTRRAARPFWVLTAEPSPPPPSRDCTGRLNGGRINPLKGAYLPILLKQCELTLVEFPNSIELGKLGSGQDPNNNEHSTTSKTGEKVDFAKDESRPEVGSSSKRREGSTRISYPMLDAKGKDSHRRVEATSNHPRTKSREGRMYSPSFVLMKTVQTSELLLAFLLDFWLLQASKPSGISVKGPRCALVFVVVLVVFVVARVPEWTSGYLTIPGLFVVRDLLVCGFDLSKGRYNIELISGSEVK</sequence>
<reference evidence="2" key="1">
    <citation type="submission" date="2023-12" db="EMBL/GenBank/DDBJ databases">
        <title>Genome assembly of Anisodus tanguticus.</title>
        <authorList>
            <person name="Wang Y.-J."/>
        </authorList>
    </citation>
    <scope>NUCLEOTIDE SEQUENCE</scope>
    <source>
        <strain evidence="2">KB-2021</strain>
        <tissue evidence="2">Leaf</tissue>
    </source>
</reference>